<dbReference type="Proteomes" id="UP000190023">
    <property type="component" value="Unassembled WGS sequence"/>
</dbReference>
<dbReference type="GO" id="GO:0016020">
    <property type="term" value="C:membrane"/>
    <property type="evidence" value="ECO:0007669"/>
    <property type="project" value="TreeGrafter"/>
</dbReference>
<accession>A0A1T0B567</accession>
<evidence type="ECO:0000313" key="7">
    <source>
        <dbReference type="Proteomes" id="UP000190023"/>
    </source>
</evidence>
<dbReference type="SUPFAM" id="SSF103515">
    <property type="entry name" value="Autotransporter"/>
    <property type="match status" value="1"/>
</dbReference>
<keyword evidence="7" id="KW-1185">Reference proteome</keyword>
<dbReference type="GO" id="GO:0009313">
    <property type="term" value="P:oligosaccharide catabolic process"/>
    <property type="evidence" value="ECO:0007669"/>
    <property type="project" value="TreeGrafter"/>
</dbReference>
<reference evidence="6 7" key="1">
    <citation type="submission" date="2017-02" db="EMBL/GenBank/DDBJ databases">
        <title>Draft genome sequence of Haemophilus felis CCUG 31170 type strain.</title>
        <authorList>
            <person name="Engstrom-Jakobsson H."/>
            <person name="Salva-Serra F."/>
            <person name="Thorell K."/>
            <person name="Gonzales-Siles L."/>
            <person name="Karlsson R."/>
            <person name="Boulund F."/>
            <person name="Engstrand L."/>
            <person name="Kristiansson E."/>
            <person name="Moore E."/>
        </authorList>
    </citation>
    <scope>NUCLEOTIDE SEQUENCE [LARGE SCALE GENOMIC DNA]</scope>
    <source>
        <strain evidence="6 7">CCUG 31170</strain>
    </source>
</reference>
<name>A0A1T0B567_9PAST</name>
<comment type="similarity">
    <text evidence="2">Belongs to the glycosyl hydrolase 33 family.</text>
</comment>
<dbReference type="PANTHER" id="PTHR10628:SF30">
    <property type="entry name" value="EXO-ALPHA-SIALIDASE"/>
    <property type="match status" value="1"/>
</dbReference>
<dbReference type="Pfam" id="PF13859">
    <property type="entry name" value="BNR_3"/>
    <property type="match status" value="1"/>
</dbReference>
<dbReference type="STRING" id="123822.B0188_04530"/>
<keyword evidence="4" id="KW-0732">Signal</keyword>
<evidence type="ECO:0000256" key="1">
    <source>
        <dbReference type="ARBA" id="ARBA00000427"/>
    </source>
</evidence>
<protein>
    <recommendedName>
        <fullName evidence="3">exo-alpha-sialidase</fullName>
        <ecNumber evidence="3">3.2.1.18</ecNumber>
    </recommendedName>
</protein>
<comment type="caution">
    <text evidence="6">The sequence shown here is derived from an EMBL/GenBank/DDBJ whole genome shotgun (WGS) entry which is preliminary data.</text>
</comment>
<dbReference type="PANTHER" id="PTHR10628">
    <property type="entry name" value="SIALIDASE"/>
    <property type="match status" value="1"/>
</dbReference>
<dbReference type="GO" id="GO:0006689">
    <property type="term" value="P:ganglioside catabolic process"/>
    <property type="evidence" value="ECO:0007669"/>
    <property type="project" value="TreeGrafter"/>
</dbReference>
<dbReference type="OrthoDB" id="5664384at2"/>
<dbReference type="InterPro" id="IPR026856">
    <property type="entry name" value="Sialidase_fam"/>
</dbReference>
<dbReference type="SUPFAM" id="SSF50939">
    <property type="entry name" value="Sialidases"/>
    <property type="match status" value="1"/>
</dbReference>
<feature type="domain" description="Sialidase" evidence="5">
    <location>
        <begin position="83"/>
        <end position="441"/>
    </location>
</feature>
<feature type="signal peptide" evidence="4">
    <location>
        <begin position="1"/>
        <end position="22"/>
    </location>
</feature>
<evidence type="ECO:0000256" key="3">
    <source>
        <dbReference type="ARBA" id="ARBA00012733"/>
    </source>
</evidence>
<dbReference type="InterPro" id="IPR036709">
    <property type="entry name" value="Autotransporte_beta_dom_sf"/>
</dbReference>
<dbReference type="GO" id="GO:0004308">
    <property type="term" value="F:exo-alpha-sialidase activity"/>
    <property type="evidence" value="ECO:0007669"/>
    <property type="project" value="UniProtKB-EC"/>
</dbReference>
<dbReference type="EMBL" id="MUYB01000015">
    <property type="protein sequence ID" value="OOS05278.1"/>
    <property type="molecule type" value="Genomic_DNA"/>
</dbReference>
<dbReference type="InterPro" id="IPR036278">
    <property type="entry name" value="Sialidase_sf"/>
</dbReference>
<organism evidence="6 7">
    <name type="scientific">[Haemophilus] felis</name>
    <dbReference type="NCBI Taxonomy" id="123822"/>
    <lineage>
        <taxon>Bacteria</taxon>
        <taxon>Pseudomonadati</taxon>
        <taxon>Pseudomonadota</taxon>
        <taxon>Gammaproteobacteria</taxon>
        <taxon>Pasteurellales</taxon>
        <taxon>Pasteurellaceae</taxon>
    </lineage>
</organism>
<comment type="catalytic activity">
    <reaction evidence="1">
        <text>Hydrolysis of alpha-(2-&gt;3)-, alpha-(2-&gt;6)-, alpha-(2-&gt;8)- glycosidic linkages of terminal sialic acid residues in oligosaccharides, glycoproteins, glycolipids, colominic acid and synthetic substrates.</text>
        <dbReference type="EC" id="3.2.1.18"/>
    </reaction>
</comment>
<dbReference type="InterPro" id="IPR011040">
    <property type="entry name" value="Sialidase"/>
</dbReference>
<dbReference type="EC" id="3.2.1.18" evidence="3"/>
<evidence type="ECO:0000259" key="5">
    <source>
        <dbReference type="Pfam" id="PF13859"/>
    </source>
</evidence>
<evidence type="ECO:0000256" key="4">
    <source>
        <dbReference type="SAM" id="SignalP"/>
    </source>
</evidence>
<dbReference type="GO" id="GO:0005737">
    <property type="term" value="C:cytoplasm"/>
    <property type="evidence" value="ECO:0007669"/>
    <property type="project" value="TreeGrafter"/>
</dbReference>
<dbReference type="AlphaFoldDB" id="A0A1T0B567"/>
<evidence type="ECO:0000256" key="2">
    <source>
        <dbReference type="ARBA" id="ARBA00009348"/>
    </source>
</evidence>
<proteinExistence type="inferred from homology"/>
<feature type="chain" id="PRO_5012504264" description="exo-alpha-sialidase" evidence="4">
    <location>
        <begin position="23"/>
        <end position="830"/>
    </location>
</feature>
<gene>
    <name evidence="6" type="ORF">B0188_04530</name>
</gene>
<evidence type="ECO:0000313" key="6">
    <source>
        <dbReference type="EMBL" id="OOS05278.1"/>
    </source>
</evidence>
<sequence length="830" mass="92396">MQKIIAFPLSFLALSLSLPLSASQFFNPNLNENLTHITKRTGVDNFKQYVAGKPWPGVGPNGEAAGTAPLSYARIPAMTITDDNKLVVMFDLRWNSATDQNRIDPGIAISEDGGYSWTRKTAWTFDKGEDPLRRAMDPTILHNAVDGSLYALHGTWASGNQNWYQNRVSYYNNNIWAATIHKSTDGGKTWEKNAQFAKGQNEEIFKKVQKGAGNYTVGFLGGVGSGIVMRDGTLVFPIQTAHDKLQPSVARNGKKDNTNGGIAASIMFSKDNGKTWQMSETTTPVAPNQISLENMVFEIGDKLVMTGREDRCTNTCNTVPQIACKPKTNCAKNRWAYYTTDLGKTWEKYEYAEFGSSTAQPTQGSSIYVTLPNGRRVLLVSKPNGNHDNWGRGNLALHMLDAKNKNHHHEVAIIRPGSGNPAGAGYSSLAYKEGNLFIAYEDDGDIRIRNITEYLSAIQAKALEWNLPDEIETEVAKINAFEHLNKGQKAVLTAKMRRANDDSIPQSHTINNAMHELKTNTATLHENAKTLMQGIKVLPSRQRHYALSLDNIHRITSPNDTTFVNYLGVYALYDNLYARYLALNTKLNFEPYVKHLSEYNEYNLDVLYQPFSPVFAQYETGSKYNRLSAGINKEINPNLNVGAFVEHRHRKQNSYEVGVRAKYVSGNHQLAGFVRLRALKKEGFGARNRNVDSYINYAYSVRANKELSLSPAMGVYASHSARTLMDEDLAINQRLVYGADVGVNIAYQLGELKVNLRPNIAFVNDGATLSQSNDATNTHKVKSHSLVYSLNVGVEKQFAKGLTLGSELKLQKYGSQRSETNMGVNLSYKF</sequence>
<dbReference type="CDD" id="cd15482">
    <property type="entry name" value="Sialidase_non-viral"/>
    <property type="match status" value="1"/>
</dbReference>
<dbReference type="Gene3D" id="2.120.10.10">
    <property type="match status" value="1"/>
</dbReference>